<evidence type="ECO:0000313" key="4">
    <source>
        <dbReference type="Proteomes" id="UP000814243"/>
    </source>
</evidence>
<keyword evidence="1" id="KW-0863">Zinc-finger</keyword>
<dbReference type="PROSITE" id="PS00028">
    <property type="entry name" value="ZINC_FINGER_C2H2_1"/>
    <property type="match status" value="1"/>
</dbReference>
<feature type="binding site" evidence="1">
    <location>
        <position position="59"/>
    </location>
    <ligand>
        <name>Zn(2+)</name>
        <dbReference type="ChEBI" id="CHEBI:29105"/>
    </ligand>
</feature>
<feature type="binding site" evidence="1">
    <location>
        <position position="9"/>
    </location>
    <ligand>
        <name>Zn(2+)</name>
        <dbReference type="ChEBI" id="CHEBI:29105"/>
    </ligand>
</feature>
<reference evidence="3" key="1">
    <citation type="journal article" date="2021" name="G3 (Bethesda)">
        <title>Genome and transcriptome analysis of the beet armyworm Spodoptera exigua reveals targets for pest control. .</title>
        <authorList>
            <person name="Simon S."/>
            <person name="Breeschoten T."/>
            <person name="Jansen H.J."/>
            <person name="Dirks R.P."/>
            <person name="Schranz M.E."/>
            <person name="Ros V.I.D."/>
        </authorList>
    </citation>
    <scope>NUCLEOTIDE SEQUENCE</scope>
    <source>
        <strain evidence="3">TB_SE_WUR_2020</strain>
    </source>
</reference>
<comment type="caution">
    <text evidence="3">The sequence shown here is derived from an EMBL/GenBank/DDBJ whole genome shotgun (WGS) entry which is preliminary data.</text>
</comment>
<keyword evidence="1" id="KW-0862">Zinc</keyword>
<feature type="binding site" evidence="1">
    <location>
        <position position="6"/>
    </location>
    <ligand>
        <name>Zn(2+)</name>
        <dbReference type="ChEBI" id="CHEBI:29105"/>
    </ligand>
</feature>
<evidence type="ECO:0000256" key="1">
    <source>
        <dbReference type="PROSITE-ProRule" id="PRU01263"/>
    </source>
</evidence>
<dbReference type="InterPro" id="IPR012934">
    <property type="entry name" value="Znf_AD"/>
</dbReference>
<dbReference type="EMBL" id="JACEFF010000704">
    <property type="protein sequence ID" value="KAH9632540.1"/>
    <property type="molecule type" value="Genomic_DNA"/>
</dbReference>
<gene>
    <name evidence="3" type="ORF">HF086_012347</name>
</gene>
<sequence length="261" mass="30111">MDNLYCRFCAELKSSEKLLNLQEDTQKHDEIILKLAFVNAVYVNVTNSDTLPKTICLVCYNNLNKAYDFLDSVKRAQDVLSNIFTNNEDNKCDISDDDRCAGFDDFLCNDDSSTVKLEENKEPPQMDISLEVKHELKEEPDLDDQAYDDSLNVQDILDAAICNASFNSNVTIYAKDLSDLSKKVVKSWKDYPWVCGYCNIEFLNIAMLRSHCKVVHGKCSAFICIDCKARRRNEEFTGFIKHVRKHREILRPIIVHRLLVY</sequence>
<dbReference type="Proteomes" id="UP000814243">
    <property type="component" value="Unassembled WGS sequence"/>
</dbReference>
<dbReference type="SMART" id="SM00868">
    <property type="entry name" value="zf-AD"/>
    <property type="match status" value="1"/>
</dbReference>
<evidence type="ECO:0000313" key="3">
    <source>
        <dbReference type="EMBL" id="KAH9632540.1"/>
    </source>
</evidence>
<organism evidence="3 4">
    <name type="scientific">Spodoptera exigua</name>
    <name type="common">Beet armyworm</name>
    <name type="synonym">Noctua fulgens</name>
    <dbReference type="NCBI Taxonomy" id="7107"/>
    <lineage>
        <taxon>Eukaryota</taxon>
        <taxon>Metazoa</taxon>
        <taxon>Ecdysozoa</taxon>
        <taxon>Arthropoda</taxon>
        <taxon>Hexapoda</taxon>
        <taxon>Insecta</taxon>
        <taxon>Pterygota</taxon>
        <taxon>Neoptera</taxon>
        <taxon>Endopterygota</taxon>
        <taxon>Lepidoptera</taxon>
        <taxon>Glossata</taxon>
        <taxon>Ditrysia</taxon>
        <taxon>Noctuoidea</taxon>
        <taxon>Noctuidae</taxon>
        <taxon>Amphipyrinae</taxon>
        <taxon>Spodoptera</taxon>
    </lineage>
</organism>
<feature type="domain" description="ZAD" evidence="2">
    <location>
        <begin position="4"/>
        <end position="83"/>
    </location>
</feature>
<name>A0A922SCG6_SPOEX</name>
<feature type="binding site" evidence="1">
    <location>
        <position position="56"/>
    </location>
    <ligand>
        <name>Zn(2+)</name>
        <dbReference type="ChEBI" id="CHEBI:29105"/>
    </ligand>
</feature>
<dbReference type="AlphaFoldDB" id="A0A922SCG6"/>
<dbReference type="Gene3D" id="3.40.1800.20">
    <property type="match status" value="1"/>
</dbReference>
<dbReference type="GO" id="GO:0008270">
    <property type="term" value="F:zinc ion binding"/>
    <property type="evidence" value="ECO:0007669"/>
    <property type="project" value="UniProtKB-UniRule"/>
</dbReference>
<proteinExistence type="predicted"/>
<dbReference type="Pfam" id="PF07776">
    <property type="entry name" value="zf-AD"/>
    <property type="match status" value="1"/>
</dbReference>
<dbReference type="SUPFAM" id="SSF57716">
    <property type="entry name" value="Glucocorticoid receptor-like (DNA-binding domain)"/>
    <property type="match status" value="1"/>
</dbReference>
<dbReference type="PROSITE" id="PS51915">
    <property type="entry name" value="ZAD"/>
    <property type="match status" value="1"/>
</dbReference>
<keyword evidence="1" id="KW-0479">Metal-binding</keyword>
<dbReference type="SMART" id="SM00355">
    <property type="entry name" value="ZnF_C2H2"/>
    <property type="match status" value="2"/>
</dbReference>
<dbReference type="GO" id="GO:0005634">
    <property type="term" value="C:nucleus"/>
    <property type="evidence" value="ECO:0007669"/>
    <property type="project" value="InterPro"/>
</dbReference>
<evidence type="ECO:0000259" key="2">
    <source>
        <dbReference type="PROSITE" id="PS51915"/>
    </source>
</evidence>
<dbReference type="InterPro" id="IPR013087">
    <property type="entry name" value="Znf_C2H2_type"/>
</dbReference>
<protein>
    <recommendedName>
        <fullName evidence="2">ZAD domain-containing protein</fullName>
    </recommendedName>
</protein>
<accession>A0A922SCG6</accession>